<dbReference type="AlphaFoldDB" id="A0A5Q6S4G5"/>
<dbReference type="InterPro" id="IPR010640">
    <property type="entry name" value="Low_temperature_requirement_A"/>
</dbReference>
<comment type="caution">
    <text evidence="2">The sequence shown here is derived from an EMBL/GenBank/DDBJ whole genome shotgun (WGS) entry which is preliminary data.</text>
</comment>
<organism evidence="2 3">
    <name type="scientific">Mumia zhuanghuii</name>
    <dbReference type="NCBI Taxonomy" id="2585211"/>
    <lineage>
        <taxon>Bacteria</taxon>
        <taxon>Bacillati</taxon>
        <taxon>Actinomycetota</taxon>
        <taxon>Actinomycetes</taxon>
        <taxon>Propionibacteriales</taxon>
        <taxon>Nocardioidaceae</taxon>
        <taxon>Mumia</taxon>
    </lineage>
</organism>
<dbReference type="RefSeq" id="WP_149768324.1">
    <property type="nucleotide sequence ID" value="NZ_VDFQ02000001.1"/>
</dbReference>
<sequence>MPSLRLSGLTARDPAEQHRAATPLELLTDLCFVVAVAQAATQLHHFTTEGDLASGLIRYGMVFFAIWWTWLNFAWFASAYDDDGIAYRLLTLLQIVGSLVIAAGVPRMFEGDFTLVVVGYLIMRVGLVVQWLRAAAGDPDHRRTCLRYAVGIPVVQLLWLVFLTGDVGLVYFLVCVACELVVPVWAERPNQTRWHAHHIAERYGLFFIIVLGETILSVTLAIQESVDEHDLQRGLAYVVLGGVLIVFSLWWLYFAHGSGDALERARGTGTEYVWGFGHYAVFASAAAIGAALAARVDYWERELVHGHAVESGPSATLLCLSVAALLAASWVVKVRPDDPSAATAGRWGAAVGAVVVLVLVPAPEIWVGLVCVVLLFTELRGQARGADRGARSPA</sequence>
<feature type="transmembrane region" description="Helical" evidence="1">
    <location>
        <begin position="315"/>
        <end position="332"/>
    </location>
</feature>
<dbReference type="EMBL" id="VDFQ02000001">
    <property type="protein sequence ID" value="KAA1425150.1"/>
    <property type="molecule type" value="Genomic_DNA"/>
</dbReference>
<reference evidence="2 3" key="1">
    <citation type="submission" date="2019-09" db="EMBL/GenBank/DDBJ databases">
        <title>Mumia zhuanghuii sp. nov. isolated from the intestinal contents of plateau pika (Ochotona curzoniae) in the Qinghai-Tibet plateau of China.</title>
        <authorList>
            <person name="Tian Z."/>
        </authorList>
    </citation>
    <scope>NUCLEOTIDE SEQUENCE [LARGE SCALE GENOMIC DNA]</scope>
    <source>
        <strain evidence="3">350</strain>
    </source>
</reference>
<evidence type="ECO:0000313" key="3">
    <source>
        <dbReference type="Proteomes" id="UP000307768"/>
    </source>
</evidence>
<feature type="transmembrane region" description="Helical" evidence="1">
    <location>
        <begin position="273"/>
        <end position="294"/>
    </location>
</feature>
<dbReference type="Pfam" id="PF06772">
    <property type="entry name" value="LtrA"/>
    <property type="match status" value="1"/>
</dbReference>
<keyword evidence="1" id="KW-0472">Membrane</keyword>
<feature type="transmembrane region" description="Helical" evidence="1">
    <location>
        <begin position="157"/>
        <end position="182"/>
    </location>
</feature>
<evidence type="ECO:0000313" key="2">
    <source>
        <dbReference type="EMBL" id="KAA1425150.1"/>
    </source>
</evidence>
<feature type="transmembrane region" description="Helical" evidence="1">
    <location>
        <begin position="115"/>
        <end position="136"/>
    </location>
</feature>
<name>A0A5Q6S4G5_9ACTN</name>
<feature type="transmembrane region" description="Helical" evidence="1">
    <location>
        <begin position="234"/>
        <end position="253"/>
    </location>
</feature>
<dbReference type="Proteomes" id="UP000307768">
    <property type="component" value="Unassembled WGS sequence"/>
</dbReference>
<accession>A0A5Q6S4G5</accession>
<proteinExistence type="predicted"/>
<feature type="transmembrane region" description="Helical" evidence="1">
    <location>
        <begin position="352"/>
        <end position="376"/>
    </location>
</feature>
<dbReference type="PANTHER" id="PTHR36840">
    <property type="entry name" value="BLL5714 PROTEIN"/>
    <property type="match status" value="1"/>
</dbReference>
<feature type="transmembrane region" description="Helical" evidence="1">
    <location>
        <begin position="202"/>
        <end position="222"/>
    </location>
</feature>
<dbReference type="PANTHER" id="PTHR36840:SF1">
    <property type="entry name" value="BLL5714 PROTEIN"/>
    <property type="match status" value="1"/>
</dbReference>
<dbReference type="OrthoDB" id="7698234at2"/>
<gene>
    <name evidence="2" type="ORF">FE697_004545</name>
</gene>
<protein>
    <submittedName>
        <fullName evidence="2">Low temperature requirement protein A</fullName>
    </submittedName>
</protein>
<feature type="transmembrane region" description="Helical" evidence="1">
    <location>
        <begin position="56"/>
        <end position="77"/>
    </location>
</feature>
<keyword evidence="1" id="KW-1133">Transmembrane helix</keyword>
<evidence type="ECO:0000256" key="1">
    <source>
        <dbReference type="SAM" id="Phobius"/>
    </source>
</evidence>
<keyword evidence="1" id="KW-0812">Transmembrane</keyword>
<feature type="transmembrane region" description="Helical" evidence="1">
    <location>
        <begin position="89"/>
        <end position="109"/>
    </location>
</feature>